<dbReference type="InterPro" id="IPR016166">
    <property type="entry name" value="FAD-bd_PCMH"/>
</dbReference>
<keyword evidence="4" id="KW-1185">Reference proteome</keyword>
<evidence type="ECO:0000259" key="2">
    <source>
        <dbReference type="PROSITE" id="PS51387"/>
    </source>
</evidence>
<reference evidence="3 4" key="1">
    <citation type="journal article" date="2016" name="Genome Announc.">
        <title>First Complete Genome Sequence of a Subdivision 6 Acidobacterium Strain.</title>
        <authorList>
            <person name="Huang S."/>
            <person name="Vieira S."/>
            <person name="Bunk B."/>
            <person name="Riedel T."/>
            <person name="Sproer C."/>
            <person name="Overmann J."/>
        </authorList>
    </citation>
    <scope>NUCLEOTIDE SEQUENCE [LARGE SCALE GENOMIC DNA]</scope>
    <source>
        <strain evidence="4">DSM 100886 HEG_-6_39</strain>
    </source>
</reference>
<accession>A0A143PYS5</accession>
<dbReference type="SUPFAM" id="SSF56176">
    <property type="entry name" value="FAD-binding/transporter-associated domain-like"/>
    <property type="match status" value="1"/>
</dbReference>
<dbReference type="InterPro" id="IPR051312">
    <property type="entry name" value="Diverse_Substr_Oxidored"/>
</dbReference>
<dbReference type="EC" id="1.3.7.9" evidence="3"/>
<organism evidence="3 4">
    <name type="scientific">Luteitalea pratensis</name>
    <dbReference type="NCBI Taxonomy" id="1855912"/>
    <lineage>
        <taxon>Bacteria</taxon>
        <taxon>Pseudomonadati</taxon>
        <taxon>Acidobacteriota</taxon>
        <taxon>Vicinamibacteria</taxon>
        <taxon>Vicinamibacterales</taxon>
        <taxon>Vicinamibacteraceae</taxon>
        <taxon>Luteitalea</taxon>
    </lineage>
</organism>
<dbReference type="InterPro" id="IPR036318">
    <property type="entry name" value="FAD-bd_PCMH-like_sf"/>
</dbReference>
<proteinExistence type="predicted"/>
<dbReference type="InterPro" id="IPR002346">
    <property type="entry name" value="Mopterin_DH_FAD-bd"/>
</dbReference>
<evidence type="ECO:0000313" key="3">
    <source>
        <dbReference type="EMBL" id="AMY12929.1"/>
    </source>
</evidence>
<dbReference type="InterPro" id="IPR036683">
    <property type="entry name" value="CO_DH_flav_C_dom_sf"/>
</dbReference>
<dbReference type="Gene3D" id="3.30.465.10">
    <property type="match status" value="2"/>
</dbReference>
<dbReference type="InterPro" id="IPR016167">
    <property type="entry name" value="FAD-bd_PCMH_sub1"/>
</dbReference>
<dbReference type="GO" id="GO:0071949">
    <property type="term" value="F:FAD binding"/>
    <property type="evidence" value="ECO:0007669"/>
    <property type="project" value="InterPro"/>
</dbReference>
<dbReference type="Proteomes" id="UP000076079">
    <property type="component" value="Chromosome"/>
</dbReference>
<evidence type="ECO:0000256" key="1">
    <source>
        <dbReference type="ARBA" id="ARBA00022827"/>
    </source>
</evidence>
<keyword evidence="1" id="KW-0285">Flavoprotein</keyword>
<evidence type="ECO:0000313" key="4">
    <source>
        <dbReference type="Proteomes" id="UP000076079"/>
    </source>
</evidence>
<name>A0A143PYS5_LUTPR</name>
<reference evidence="4" key="2">
    <citation type="submission" date="2016-04" db="EMBL/GenBank/DDBJ databases">
        <title>First Complete Genome Sequence of a Subdivision 6 Acidobacterium.</title>
        <authorList>
            <person name="Huang S."/>
            <person name="Vieira S."/>
            <person name="Bunk B."/>
            <person name="Riedel T."/>
            <person name="Sproeer C."/>
            <person name="Overmann J."/>
        </authorList>
    </citation>
    <scope>NUCLEOTIDE SEQUENCE [LARGE SCALE GENOMIC DNA]</scope>
    <source>
        <strain evidence="4">DSM 100886 HEG_-6_39</strain>
    </source>
</reference>
<feature type="domain" description="FAD-binding PCMH-type" evidence="2">
    <location>
        <begin position="1"/>
        <end position="220"/>
    </location>
</feature>
<dbReference type="InterPro" id="IPR005107">
    <property type="entry name" value="CO_DH_flav_C"/>
</dbReference>
<dbReference type="PANTHER" id="PTHR42659:SF1">
    <property type="entry name" value="OXIDOREDUCTASE"/>
    <property type="match status" value="1"/>
</dbReference>
<dbReference type="PANTHER" id="PTHR42659">
    <property type="entry name" value="XANTHINE DEHYDROGENASE SUBUNIT C-RELATED"/>
    <property type="match status" value="1"/>
</dbReference>
<dbReference type="GO" id="GO:0016491">
    <property type="term" value="F:oxidoreductase activity"/>
    <property type="evidence" value="ECO:0007669"/>
    <property type="project" value="UniProtKB-KW"/>
</dbReference>
<dbReference type="AlphaFoldDB" id="A0A143PYS5"/>
<keyword evidence="3" id="KW-0560">Oxidoreductase</keyword>
<protein>
    <submittedName>
        <fullName evidence="3">4-hydroxybenzoyl-CoA reductase subunit beta</fullName>
        <ecNumber evidence="3">1.3.7.9</ecNumber>
    </submittedName>
</protein>
<dbReference type="STRING" id="1855912.LuPra_06213"/>
<dbReference type="KEGG" id="abac:LuPra_06213"/>
<dbReference type="RefSeq" id="WP_110174341.1">
    <property type="nucleotide sequence ID" value="NZ_CP015136.1"/>
</dbReference>
<dbReference type="EMBL" id="CP015136">
    <property type="protein sequence ID" value="AMY12929.1"/>
    <property type="molecule type" value="Genomic_DNA"/>
</dbReference>
<gene>
    <name evidence="3" type="primary">hcrB_2</name>
    <name evidence="3" type="ORF">LuPra_06213</name>
</gene>
<dbReference type="SMART" id="SM01092">
    <property type="entry name" value="CO_deh_flav_C"/>
    <property type="match status" value="1"/>
</dbReference>
<dbReference type="Gene3D" id="3.30.43.10">
    <property type="entry name" value="Uridine Diphospho-n-acetylenolpyruvylglucosamine Reductase, domain 2"/>
    <property type="match status" value="1"/>
</dbReference>
<dbReference type="SUPFAM" id="SSF55447">
    <property type="entry name" value="CO dehydrogenase flavoprotein C-terminal domain-like"/>
    <property type="match status" value="1"/>
</dbReference>
<dbReference type="Pfam" id="PF00941">
    <property type="entry name" value="FAD_binding_5"/>
    <property type="match status" value="1"/>
</dbReference>
<dbReference type="InterPro" id="IPR016169">
    <property type="entry name" value="FAD-bd_PCMH_sub2"/>
</dbReference>
<dbReference type="Gene3D" id="3.30.390.50">
    <property type="entry name" value="CO dehydrogenase flavoprotein, C-terminal domain"/>
    <property type="match status" value="1"/>
</dbReference>
<dbReference type="PROSITE" id="PS51387">
    <property type="entry name" value="FAD_PCMH"/>
    <property type="match status" value="1"/>
</dbReference>
<dbReference type="OrthoDB" id="9774454at2"/>
<dbReference type="Pfam" id="PF03450">
    <property type="entry name" value="CO_deh_flav_C"/>
    <property type="match status" value="1"/>
</dbReference>
<sequence length="326" mass="34515">MKPFAYVKAANEQQALAALGRERGKVMPLAGGMDLVSLLKDRIATPDRLVNVKGLDATIAATPDGGLRIGAAVRLVDLQAHGAVTSQYGALMQAAAEVGTPQIRNLGTVGGNLMQRPRCWYFRNEDFPCLKKGGARCYSVDGENQFHAILGGGPCHIVHPSSLAVPLVAFGAKLRIAGPRGEKEVLAEEFFELPERNLFGETSLRPDELLTHVILPAAKAIKSATYEVRFRSSHDWPIAFASVALQLQGTTVSDARVVLGAVAPIPWRSPEAEAVLKGQTLNEATAAKAADAALAAATPMTQNAYKVQVAKTAVKRALLHAAGVTA</sequence>
<keyword evidence="1" id="KW-0274">FAD</keyword>